<feature type="domain" description="Transposase zinc-binding" evidence="1">
    <location>
        <begin position="9"/>
        <end position="89"/>
    </location>
</feature>
<dbReference type="Proteomes" id="UP001056500">
    <property type="component" value="Chromosome"/>
</dbReference>
<dbReference type="Pfam" id="PF14319">
    <property type="entry name" value="Zn_Tnp_IS91"/>
    <property type="match status" value="1"/>
</dbReference>
<name>A0ABY4WGE3_9BACL</name>
<sequence>METNVLKQIFIDHWKPFVKKYGKRIRPSVLKEVQKFLNCGDPKNGFKLFVCEGCHHTSTTCSCSEAEEWSRIMNEEVLQVNHRHVTFTIDEGLRVIFQKYRRMLKEFMNEAVRLVQEWFEKKLKVAPGIIAGLYTFGSHLNFDPHVSYNGGE</sequence>
<organism evidence="2 3">
    <name type="scientific">Brevibacillus ruminantium</name>
    <dbReference type="NCBI Taxonomy" id="2950604"/>
    <lineage>
        <taxon>Bacteria</taxon>
        <taxon>Bacillati</taxon>
        <taxon>Bacillota</taxon>
        <taxon>Bacilli</taxon>
        <taxon>Bacillales</taxon>
        <taxon>Paenibacillaceae</taxon>
        <taxon>Brevibacillus</taxon>
    </lineage>
</organism>
<evidence type="ECO:0000259" key="1">
    <source>
        <dbReference type="Pfam" id="PF14319"/>
    </source>
</evidence>
<evidence type="ECO:0000313" key="3">
    <source>
        <dbReference type="Proteomes" id="UP001056500"/>
    </source>
</evidence>
<dbReference type="InterPro" id="IPR026889">
    <property type="entry name" value="Zn_Tnp"/>
</dbReference>
<protein>
    <submittedName>
        <fullName evidence="2">Transposase zinc-binding domain-containing protein</fullName>
    </submittedName>
</protein>
<dbReference type="EMBL" id="CP098755">
    <property type="protein sequence ID" value="USG65934.1"/>
    <property type="molecule type" value="Genomic_DNA"/>
</dbReference>
<keyword evidence="3" id="KW-1185">Reference proteome</keyword>
<proteinExistence type="predicted"/>
<reference evidence="2" key="1">
    <citation type="submission" date="2022-06" db="EMBL/GenBank/DDBJ databases">
        <title>Genome sequencing of Brevibacillus sp. BB3-R1.</title>
        <authorList>
            <person name="Heo J."/>
            <person name="Lee D."/>
            <person name="Won M."/>
            <person name="Han B.-H."/>
            <person name="Hong S.-B."/>
            <person name="Kwon S.-W."/>
        </authorList>
    </citation>
    <scope>NUCLEOTIDE SEQUENCE</scope>
    <source>
        <strain evidence="2">BB3-R1</strain>
    </source>
</reference>
<gene>
    <name evidence="2" type="ORF">NDK47_00825</name>
</gene>
<evidence type="ECO:0000313" key="2">
    <source>
        <dbReference type="EMBL" id="USG65934.1"/>
    </source>
</evidence>
<dbReference type="RefSeq" id="WP_251873018.1">
    <property type="nucleotide sequence ID" value="NZ_CP098755.1"/>
</dbReference>
<accession>A0ABY4WGE3</accession>